<reference evidence="8" key="1">
    <citation type="submission" date="2016-10" db="EMBL/GenBank/DDBJ databases">
        <authorList>
            <person name="Varghese N."/>
            <person name="Submissions S."/>
        </authorList>
    </citation>
    <scope>NUCLEOTIDE SEQUENCE [LARGE SCALE GENOMIC DNA]</scope>
    <source>
        <strain evidence="8">JCM 18416</strain>
    </source>
</reference>
<dbReference type="InterPro" id="IPR036412">
    <property type="entry name" value="HAD-like_sf"/>
</dbReference>
<dbReference type="OrthoDB" id="9782449at2"/>
<evidence type="ECO:0000256" key="4">
    <source>
        <dbReference type="ARBA" id="ARBA00013078"/>
    </source>
</evidence>
<evidence type="ECO:0000256" key="1">
    <source>
        <dbReference type="ARBA" id="ARBA00000830"/>
    </source>
</evidence>
<evidence type="ECO:0000313" key="8">
    <source>
        <dbReference type="Proteomes" id="UP000199460"/>
    </source>
</evidence>
<dbReference type="Gene3D" id="1.10.150.240">
    <property type="entry name" value="Putative phosphatase, domain 2"/>
    <property type="match status" value="1"/>
</dbReference>
<dbReference type="AlphaFoldDB" id="A0A1H0TNV7"/>
<dbReference type="PANTHER" id="PTHR43434:SF1">
    <property type="entry name" value="PHOSPHOGLYCOLATE PHOSPHATASE"/>
    <property type="match status" value="1"/>
</dbReference>
<keyword evidence="8" id="KW-1185">Reference proteome</keyword>
<evidence type="ECO:0000256" key="6">
    <source>
        <dbReference type="ARBA" id="ARBA00023277"/>
    </source>
</evidence>
<dbReference type="Proteomes" id="UP000199460">
    <property type="component" value="Unassembled WGS sequence"/>
</dbReference>
<keyword evidence="6" id="KW-0119">Carbohydrate metabolism</keyword>
<evidence type="ECO:0000256" key="2">
    <source>
        <dbReference type="ARBA" id="ARBA00004818"/>
    </source>
</evidence>
<dbReference type="InterPro" id="IPR050155">
    <property type="entry name" value="HAD-like_hydrolase_sf"/>
</dbReference>
<dbReference type="SFLD" id="SFLDS00003">
    <property type="entry name" value="Haloacid_Dehalogenase"/>
    <property type="match status" value="1"/>
</dbReference>
<dbReference type="Pfam" id="PF00702">
    <property type="entry name" value="Hydrolase"/>
    <property type="match status" value="1"/>
</dbReference>
<gene>
    <name evidence="7" type="ORF">SAMN05216213_104219</name>
</gene>
<dbReference type="EC" id="3.1.3.18" evidence="4"/>
<dbReference type="InterPro" id="IPR023198">
    <property type="entry name" value="PGP-like_dom2"/>
</dbReference>
<dbReference type="GO" id="GO:0006281">
    <property type="term" value="P:DNA repair"/>
    <property type="evidence" value="ECO:0007669"/>
    <property type="project" value="TreeGrafter"/>
</dbReference>
<keyword evidence="5" id="KW-0479">Metal-binding</keyword>
<comment type="similarity">
    <text evidence="3">Belongs to the HAD-like hydrolase superfamily. CbbY/CbbZ/Gph/YieH family.</text>
</comment>
<dbReference type="InterPro" id="IPR023214">
    <property type="entry name" value="HAD_sf"/>
</dbReference>
<comment type="pathway">
    <text evidence="2">Organic acid metabolism; glycolate biosynthesis; glycolate from 2-phosphoglycolate: step 1/1.</text>
</comment>
<dbReference type="EMBL" id="FNJJ01000004">
    <property type="protein sequence ID" value="SDP55318.1"/>
    <property type="molecule type" value="Genomic_DNA"/>
</dbReference>
<name>A0A1H0TNV7_9GAMM</name>
<accession>A0A1H0TNV7</accession>
<evidence type="ECO:0000256" key="5">
    <source>
        <dbReference type="ARBA" id="ARBA00022723"/>
    </source>
</evidence>
<dbReference type="Gene3D" id="3.40.50.1000">
    <property type="entry name" value="HAD superfamily/HAD-like"/>
    <property type="match status" value="1"/>
</dbReference>
<sequence>MQHYSTIVFDCDGVVLNSNAVKTRAFYEAALPYGEEAARALVAYHTANGGISRYKKFTHFLDVIIPEFAAGSGPDLEQLLTHYADGVRQGLLSCEVAPALQALREATPSARWLIVSGGDQSELREVFAARGLAYLFDGGIYGSPDTKDEILRREQDIGNISMPALFIGDSQYDYRAASAAGLDFVFLSGWSEVENYQSWCGKHSIQHCLDLSALLKACEGE</sequence>
<dbReference type="SUPFAM" id="SSF56784">
    <property type="entry name" value="HAD-like"/>
    <property type="match status" value="1"/>
</dbReference>
<protein>
    <recommendedName>
        <fullName evidence="4">phosphoglycolate phosphatase</fullName>
        <ecNumber evidence="4">3.1.3.18</ecNumber>
    </recommendedName>
</protein>
<dbReference type="CDD" id="cd01427">
    <property type="entry name" value="HAD_like"/>
    <property type="match status" value="1"/>
</dbReference>
<dbReference type="GeneID" id="300931321"/>
<proteinExistence type="inferred from homology"/>
<organism evidence="7 8">
    <name type="scientific">Ectopseudomonas guguanensis</name>
    <dbReference type="NCBI Taxonomy" id="1198456"/>
    <lineage>
        <taxon>Bacteria</taxon>
        <taxon>Pseudomonadati</taxon>
        <taxon>Pseudomonadota</taxon>
        <taxon>Gammaproteobacteria</taxon>
        <taxon>Pseudomonadales</taxon>
        <taxon>Pseudomonadaceae</taxon>
        <taxon>Ectopseudomonas</taxon>
    </lineage>
</organism>
<comment type="catalytic activity">
    <reaction evidence="1">
        <text>2-phosphoglycolate + H2O = glycolate + phosphate</text>
        <dbReference type="Rhea" id="RHEA:14369"/>
        <dbReference type="ChEBI" id="CHEBI:15377"/>
        <dbReference type="ChEBI" id="CHEBI:29805"/>
        <dbReference type="ChEBI" id="CHEBI:43474"/>
        <dbReference type="ChEBI" id="CHEBI:58033"/>
        <dbReference type="EC" id="3.1.3.18"/>
    </reaction>
</comment>
<dbReference type="PANTHER" id="PTHR43434">
    <property type="entry name" value="PHOSPHOGLYCOLATE PHOSPHATASE"/>
    <property type="match status" value="1"/>
</dbReference>
<dbReference type="GO" id="GO:0008967">
    <property type="term" value="F:phosphoglycolate phosphatase activity"/>
    <property type="evidence" value="ECO:0007669"/>
    <property type="project" value="UniProtKB-EC"/>
</dbReference>
<dbReference type="SFLD" id="SFLDG01129">
    <property type="entry name" value="C1.5:_HAD__Beta-PGM__Phosphata"/>
    <property type="match status" value="1"/>
</dbReference>
<evidence type="ECO:0000313" key="7">
    <source>
        <dbReference type="EMBL" id="SDP55318.1"/>
    </source>
</evidence>
<dbReference type="GO" id="GO:0046872">
    <property type="term" value="F:metal ion binding"/>
    <property type="evidence" value="ECO:0007669"/>
    <property type="project" value="UniProtKB-KW"/>
</dbReference>
<evidence type="ECO:0000256" key="3">
    <source>
        <dbReference type="ARBA" id="ARBA00006171"/>
    </source>
</evidence>
<dbReference type="RefSeq" id="WP_090429619.1">
    <property type="nucleotide sequence ID" value="NZ_FNJJ01000004.1"/>
</dbReference>